<dbReference type="Proteomes" id="UP000598775">
    <property type="component" value="Unassembled WGS sequence"/>
</dbReference>
<dbReference type="EMBL" id="BMGP01000010">
    <property type="protein sequence ID" value="GGF41587.1"/>
    <property type="molecule type" value="Genomic_DNA"/>
</dbReference>
<name>A0A917BHG4_9MICO</name>
<gene>
    <name evidence="1" type="ORF">GCM10011399_37820</name>
</gene>
<organism evidence="1 2">
    <name type="scientific">Subtercola lobariae</name>
    <dbReference type="NCBI Taxonomy" id="1588641"/>
    <lineage>
        <taxon>Bacteria</taxon>
        <taxon>Bacillati</taxon>
        <taxon>Actinomycetota</taxon>
        <taxon>Actinomycetes</taxon>
        <taxon>Micrococcales</taxon>
        <taxon>Microbacteriaceae</taxon>
        <taxon>Subtercola</taxon>
    </lineage>
</organism>
<accession>A0A917BHG4</accession>
<sequence>MTQRSVEMKLALLREHEDGVPWVRIEADSGVSTRTLRRWAAAYRADPASLRRPPCIDKGHRRTPTELIEAIEALALRHPAPTTAYIHRRVSDIARGRGLPAPSASSVRATVQAVD</sequence>
<proteinExistence type="predicted"/>
<comment type="caution">
    <text evidence="1">The sequence shown here is derived from an EMBL/GenBank/DDBJ whole genome shotgun (WGS) entry which is preliminary data.</text>
</comment>
<dbReference type="AlphaFoldDB" id="A0A917BHG4"/>
<dbReference type="SUPFAM" id="SSF46689">
    <property type="entry name" value="Homeodomain-like"/>
    <property type="match status" value="1"/>
</dbReference>
<evidence type="ECO:0000313" key="2">
    <source>
        <dbReference type="Proteomes" id="UP000598775"/>
    </source>
</evidence>
<dbReference type="InterPro" id="IPR009057">
    <property type="entry name" value="Homeodomain-like_sf"/>
</dbReference>
<protein>
    <submittedName>
        <fullName evidence="1">Uncharacterized protein</fullName>
    </submittedName>
</protein>
<keyword evidence="2" id="KW-1185">Reference proteome</keyword>
<evidence type="ECO:0000313" key="1">
    <source>
        <dbReference type="EMBL" id="GGF41587.1"/>
    </source>
</evidence>
<reference evidence="1 2" key="1">
    <citation type="journal article" date="2014" name="Int. J. Syst. Evol. Microbiol.">
        <title>Complete genome sequence of Corynebacterium casei LMG S-19264T (=DSM 44701T), isolated from a smear-ripened cheese.</title>
        <authorList>
            <consortium name="US DOE Joint Genome Institute (JGI-PGF)"/>
            <person name="Walter F."/>
            <person name="Albersmeier A."/>
            <person name="Kalinowski J."/>
            <person name="Ruckert C."/>
        </authorList>
    </citation>
    <scope>NUCLEOTIDE SEQUENCE [LARGE SCALE GENOMIC DNA]</scope>
    <source>
        <strain evidence="1 2">CGMCC 1.12976</strain>
    </source>
</reference>